<comment type="similarity">
    <text evidence="1 2">Belongs to the dTDP-4-dehydrorhamnose reductase family.</text>
</comment>
<gene>
    <name evidence="4" type="ORF">HHT355_0201</name>
</gene>
<proteinExistence type="inferred from homology"/>
<evidence type="ECO:0000259" key="3">
    <source>
        <dbReference type="Pfam" id="PF04321"/>
    </source>
</evidence>
<dbReference type="GO" id="GO:0005829">
    <property type="term" value="C:cytosol"/>
    <property type="evidence" value="ECO:0007669"/>
    <property type="project" value="TreeGrafter"/>
</dbReference>
<dbReference type="EMBL" id="CVTD020000007">
    <property type="protein sequence ID" value="CRZ33415.1"/>
    <property type="molecule type" value="Genomic_DNA"/>
</dbReference>
<dbReference type="PANTHER" id="PTHR10491:SF4">
    <property type="entry name" value="METHIONINE ADENOSYLTRANSFERASE 2 SUBUNIT BETA"/>
    <property type="match status" value="1"/>
</dbReference>
<comment type="function">
    <text evidence="2">Catalyzes the reduction of dTDP-6-deoxy-L-lyxo-4-hexulose to yield dTDP-L-rhamnose.</text>
</comment>
<feature type="domain" description="RmlD-like substrate binding" evidence="3">
    <location>
        <begin position="3"/>
        <end position="288"/>
    </location>
</feature>
<dbReference type="PANTHER" id="PTHR10491">
    <property type="entry name" value="DTDP-4-DEHYDRORHAMNOSE REDUCTASE"/>
    <property type="match status" value="1"/>
</dbReference>
<dbReference type="Proteomes" id="UP000236497">
    <property type="component" value="Unassembled WGS sequence"/>
</dbReference>
<keyword evidence="2" id="KW-0521">NADP</keyword>
<dbReference type="SUPFAM" id="SSF51735">
    <property type="entry name" value="NAD(P)-binding Rossmann-fold domains"/>
    <property type="match status" value="1"/>
</dbReference>
<organism evidence="4 5">
    <name type="scientific">Herbinix hemicellulosilytica</name>
    <dbReference type="NCBI Taxonomy" id="1564487"/>
    <lineage>
        <taxon>Bacteria</taxon>
        <taxon>Bacillati</taxon>
        <taxon>Bacillota</taxon>
        <taxon>Clostridia</taxon>
        <taxon>Lachnospirales</taxon>
        <taxon>Lachnospiraceae</taxon>
        <taxon>Herbinix</taxon>
    </lineage>
</organism>
<keyword evidence="5" id="KW-1185">Reference proteome</keyword>
<dbReference type="InterPro" id="IPR029903">
    <property type="entry name" value="RmlD-like-bd"/>
</dbReference>
<comment type="pathway">
    <text evidence="2">Carbohydrate biosynthesis; dTDP-L-rhamnose biosynthesis.</text>
</comment>
<dbReference type="EC" id="1.1.1.133" evidence="2"/>
<dbReference type="OrthoDB" id="9803892at2"/>
<dbReference type="Gene3D" id="3.90.25.10">
    <property type="entry name" value="UDP-galactose 4-epimerase, domain 1"/>
    <property type="match status" value="1"/>
</dbReference>
<dbReference type="AlphaFoldDB" id="A0A0H5SED9"/>
<accession>A0A0H5SED9</accession>
<dbReference type="RefSeq" id="WP_103201597.1">
    <property type="nucleotide sequence ID" value="NZ_CVTD020000007.1"/>
</dbReference>
<name>A0A0H5SED9_HERHM</name>
<dbReference type="GO" id="GO:0019305">
    <property type="term" value="P:dTDP-rhamnose biosynthetic process"/>
    <property type="evidence" value="ECO:0007669"/>
    <property type="project" value="UniProtKB-UniPathway"/>
</dbReference>
<evidence type="ECO:0000256" key="1">
    <source>
        <dbReference type="ARBA" id="ARBA00010944"/>
    </source>
</evidence>
<dbReference type="Gene3D" id="3.40.50.720">
    <property type="entry name" value="NAD(P)-binding Rossmann-like Domain"/>
    <property type="match status" value="1"/>
</dbReference>
<sequence length="293" mass="33283">MKKILITGALGQLGQALYELLKQKNEYRLYLTDSHGSDDGLIRKLDISDEVSVEYEIQSTNPDIIINCAAMTAVDLCEKEKEMAYKINSLGPKYLAIAAEKTGAKLIHISTDYIYDGQAKTPYTEEAKANPINVYGQTKLAGDNFVLKYCKKSFVLHTAWLYGEGKNFVKTMLRMADEGKRIRVVSDQIGSPTSAMELARVILFLMETESYGKYHATCEGSTSWYRFAVKIFELAGLNVEVEPISSDEYPTPAKRPAYSVLDNKRLREEHGYYMKDWIDALQEYMDRLKEKNL</sequence>
<dbReference type="CDD" id="cd05254">
    <property type="entry name" value="dTDP_HR_like_SDR_e"/>
    <property type="match status" value="1"/>
</dbReference>
<evidence type="ECO:0000256" key="2">
    <source>
        <dbReference type="RuleBase" id="RU364082"/>
    </source>
</evidence>
<dbReference type="InterPro" id="IPR005913">
    <property type="entry name" value="dTDP_dehydrorham_reduct"/>
</dbReference>
<dbReference type="NCBIfam" id="TIGR01214">
    <property type="entry name" value="rmlD"/>
    <property type="match status" value="1"/>
</dbReference>
<dbReference type="GO" id="GO:0008831">
    <property type="term" value="F:dTDP-4-dehydrorhamnose reductase activity"/>
    <property type="evidence" value="ECO:0007669"/>
    <property type="project" value="UniProtKB-EC"/>
</dbReference>
<protein>
    <recommendedName>
        <fullName evidence="2">dTDP-4-dehydrorhamnose reductase</fullName>
        <ecNumber evidence="2">1.1.1.133</ecNumber>
    </recommendedName>
</protein>
<reference evidence="4 5" key="1">
    <citation type="submission" date="2015-06" db="EMBL/GenBank/DDBJ databases">
        <authorList>
            <person name="Wibberg Daniel"/>
        </authorList>
    </citation>
    <scope>NUCLEOTIDE SEQUENCE [LARGE SCALE GENOMIC DNA]</scope>
    <source>
        <strain evidence="4 5">T3/55T</strain>
    </source>
</reference>
<dbReference type="UniPathway" id="UPA00124"/>
<dbReference type="InterPro" id="IPR036291">
    <property type="entry name" value="NAD(P)-bd_dom_sf"/>
</dbReference>
<evidence type="ECO:0000313" key="4">
    <source>
        <dbReference type="EMBL" id="CRZ33415.1"/>
    </source>
</evidence>
<dbReference type="Pfam" id="PF04321">
    <property type="entry name" value="RmlD_sub_bind"/>
    <property type="match status" value="1"/>
</dbReference>
<keyword evidence="2" id="KW-0560">Oxidoreductase</keyword>
<evidence type="ECO:0000313" key="5">
    <source>
        <dbReference type="Proteomes" id="UP000236497"/>
    </source>
</evidence>